<keyword evidence="4" id="KW-0378">Hydrolase</keyword>
<dbReference type="EMBL" id="JBHTBH010000009">
    <property type="protein sequence ID" value="MFC7329982.1"/>
    <property type="molecule type" value="Genomic_DNA"/>
</dbReference>
<dbReference type="SUPFAM" id="SSF53098">
    <property type="entry name" value="Ribonuclease H-like"/>
    <property type="match status" value="1"/>
</dbReference>
<evidence type="ECO:0000256" key="2">
    <source>
        <dbReference type="SAM" id="Phobius"/>
    </source>
</evidence>
<evidence type="ECO:0000259" key="3">
    <source>
        <dbReference type="SMART" id="SM00479"/>
    </source>
</evidence>
<feature type="region of interest" description="Disordered" evidence="1">
    <location>
        <begin position="198"/>
        <end position="233"/>
    </location>
</feature>
<feature type="domain" description="Exonuclease" evidence="3">
    <location>
        <begin position="17"/>
        <end position="183"/>
    </location>
</feature>
<evidence type="ECO:0000256" key="1">
    <source>
        <dbReference type="SAM" id="MobiDB-lite"/>
    </source>
</evidence>
<dbReference type="Proteomes" id="UP001596540">
    <property type="component" value="Unassembled WGS sequence"/>
</dbReference>
<sequence>MGALTRTRAGRPARDLEYAVIDMETTGLNPAAGARVCEIAVLRMRGDGTVLREFTTLLDPGVPVTGREFHGIGDSDVVGAPTAADIAGELAALCAGAVIVGHKLDFEEGFLAAEPAFADRLPDGLPGLCTLRALRSQVDLTRYSLPWASHALNGHWPTGQHTALGDARACAQLLAELLHNAPGELRYTGPDPLTVASPVPWPASGDRPRLKPRRRVDGVNGFTPRLPDGGLRAAPAHPLRPWPGFWRPDELDPARCGGRFDPGQRAAAVAVVTRRRRRREAAMAAVALTGAAATAAAVAALRRRIRGR</sequence>
<dbReference type="Gene3D" id="3.30.420.10">
    <property type="entry name" value="Ribonuclease H-like superfamily/Ribonuclease H"/>
    <property type="match status" value="1"/>
</dbReference>
<dbReference type="RefSeq" id="WP_379872623.1">
    <property type="nucleotide sequence ID" value="NZ_JBHTBH010000009.1"/>
</dbReference>
<dbReference type="SMART" id="SM00479">
    <property type="entry name" value="EXOIII"/>
    <property type="match status" value="1"/>
</dbReference>
<evidence type="ECO:0000313" key="4">
    <source>
        <dbReference type="EMBL" id="MFC7329982.1"/>
    </source>
</evidence>
<name>A0ABW2KJ59_9ACTN</name>
<gene>
    <name evidence="4" type="ORF">ACFQRF_19800</name>
</gene>
<feature type="transmembrane region" description="Helical" evidence="2">
    <location>
        <begin position="281"/>
        <end position="301"/>
    </location>
</feature>
<dbReference type="InterPro" id="IPR013520">
    <property type="entry name" value="Ribonucl_H"/>
</dbReference>
<keyword evidence="2" id="KW-0812">Transmembrane</keyword>
<dbReference type="Pfam" id="PF00929">
    <property type="entry name" value="RNase_T"/>
    <property type="match status" value="1"/>
</dbReference>
<keyword evidence="2" id="KW-0472">Membrane</keyword>
<proteinExistence type="predicted"/>
<keyword evidence="2" id="KW-1133">Transmembrane helix</keyword>
<reference evidence="5" key="1">
    <citation type="journal article" date="2019" name="Int. J. Syst. Evol. Microbiol.">
        <title>The Global Catalogue of Microorganisms (GCM) 10K type strain sequencing project: providing services to taxonomists for standard genome sequencing and annotation.</title>
        <authorList>
            <consortium name="The Broad Institute Genomics Platform"/>
            <consortium name="The Broad Institute Genome Sequencing Center for Infectious Disease"/>
            <person name="Wu L."/>
            <person name="Ma J."/>
        </authorList>
    </citation>
    <scope>NUCLEOTIDE SEQUENCE [LARGE SCALE GENOMIC DNA]</scope>
    <source>
        <strain evidence="5">CGMCC 4.7382</strain>
    </source>
</reference>
<keyword evidence="5" id="KW-1185">Reference proteome</keyword>
<accession>A0ABW2KJ59</accession>
<dbReference type="PANTHER" id="PTHR30231">
    <property type="entry name" value="DNA POLYMERASE III SUBUNIT EPSILON"/>
    <property type="match status" value="1"/>
</dbReference>
<keyword evidence="4" id="KW-0540">Nuclease</keyword>
<dbReference type="GO" id="GO:0004527">
    <property type="term" value="F:exonuclease activity"/>
    <property type="evidence" value="ECO:0007669"/>
    <property type="project" value="UniProtKB-KW"/>
</dbReference>
<dbReference type="PANTHER" id="PTHR30231:SF41">
    <property type="entry name" value="DNA POLYMERASE III SUBUNIT EPSILON"/>
    <property type="match status" value="1"/>
</dbReference>
<dbReference type="InterPro" id="IPR036397">
    <property type="entry name" value="RNaseH_sf"/>
</dbReference>
<evidence type="ECO:0000313" key="5">
    <source>
        <dbReference type="Proteomes" id="UP001596540"/>
    </source>
</evidence>
<dbReference type="CDD" id="cd06127">
    <property type="entry name" value="DEDDh"/>
    <property type="match status" value="1"/>
</dbReference>
<comment type="caution">
    <text evidence="4">The sequence shown here is derived from an EMBL/GenBank/DDBJ whole genome shotgun (WGS) entry which is preliminary data.</text>
</comment>
<dbReference type="InterPro" id="IPR012337">
    <property type="entry name" value="RNaseH-like_sf"/>
</dbReference>
<organism evidence="4 5">
    <name type="scientific">Marinactinospora rubrisoli</name>
    <dbReference type="NCBI Taxonomy" id="2715399"/>
    <lineage>
        <taxon>Bacteria</taxon>
        <taxon>Bacillati</taxon>
        <taxon>Actinomycetota</taxon>
        <taxon>Actinomycetes</taxon>
        <taxon>Streptosporangiales</taxon>
        <taxon>Nocardiopsidaceae</taxon>
        <taxon>Marinactinospora</taxon>
    </lineage>
</organism>
<keyword evidence="4" id="KW-0269">Exonuclease</keyword>
<protein>
    <submittedName>
        <fullName evidence="4">Exonuclease domain-containing protein</fullName>
    </submittedName>
</protein>